<proteinExistence type="predicted"/>
<dbReference type="Proteomes" id="UP001057279">
    <property type="component" value="Linkage Group LG18"/>
</dbReference>
<protein>
    <submittedName>
        <fullName evidence="1">Uncharacterized protein</fullName>
    </submittedName>
</protein>
<sequence>MRASRERVWVEKWRRLRRNPGPPLRATGLMTLLEKQPLRQSVMVTLAEKPRRGFNKAAELNAPEKPSKMGAGHLAIGYDTLEGTDVLQKASSKLAEMKDRSQGT</sequence>
<evidence type="ECO:0000313" key="2">
    <source>
        <dbReference type="Proteomes" id="UP001057279"/>
    </source>
</evidence>
<gene>
    <name evidence="1" type="ORF">MJG53_015722</name>
</gene>
<comment type="caution">
    <text evidence="1">The sequence shown here is derived from an EMBL/GenBank/DDBJ whole genome shotgun (WGS) entry which is preliminary data.</text>
</comment>
<evidence type="ECO:0000313" key="1">
    <source>
        <dbReference type="EMBL" id="KAI4567045.1"/>
    </source>
</evidence>
<name>A0ACB9UG00_9CETA</name>
<dbReference type="EMBL" id="CM043043">
    <property type="protein sequence ID" value="KAI4567045.1"/>
    <property type="molecule type" value="Genomic_DNA"/>
</dbReference>
<reference evidence="1" key="1">
    <citation type="submission" date="2022-03" db="EMBL/GenBank/DDBJ databases">
        <title>Genomic analyses of argali, domestic sheep and their hybrids provide insights into chromosomal evolution, heterosis and genetic basis of agronomic traits.</title>
        <authorList>
            <person name="Li M."/>
        </authorList>
    </citation>
    <scope>NUCLEOTIDE SEQUENCE</scope>
    <source>
        <strain evidence="1">F1 hybrid</strain>
    </source>
</reference>
<accession>A0ACB9UG00</accession>
<keyword evidence="2" id="KW-1185">Reference proteome</keyword>
<organism evidence="1 2">
    <name type="scientific">Ovis ammon polii x Ovis aries</name>
    <dbReference type="NCBI Taxonomy" id="2918886"/>
    <lineage>
        <taxon>Eukaryota</taxon>
        <taxon>Metazoa</taxon>
        <taxon>Chordata</taxon>
        <taxon>Craniata</taxon>
        <taxon>Vertebrata</taxon>
        <taxon>Euteleostomi</taxon>
        <taxon>Mammalia</taxon>
        <taxon>Eutheria</taxon>
        <taxon>Laurasiatheria</taxon>
        <taxon>Artiodactyla</taxon>
        <taxon>Ruminantia</taxon>
        <taxon>Pecora</taxon>
        <taxon>Bovidae</taxon>
        <taxon>Caprinae</taxon>
        <taxon>Ovis</taxon>
    </lineage>
</organism>